<comment type="caution">
    <text evidence="2">The sequence shown here is derived from an EMBL/GenBank/DDBJ whole genome shotgun (WGS) entry which is preliminary data.</text>
</comment>
<protein>
    <submittedName>
        <fullName evidence="2">Uncharacterized protein</fullName>
    </submittedName>
</protein>
<feature type="region of interest" description="Disordered" evidence="1">
    <location>
        <begin position="1"/>
        <end position="37"/>
    </location>
</feature>
<reference evidence="2 3" key="1">
    <citation type="submission" date="2019-07" db="EMBL/GenBank/DDBJ databases">
        <title>Genomic Encyclopedia of Archaeal and Bacterial Type Strains, Phase II (KMG-II): from individual species to whole genera.</title>
        <authorList>
            <person name="Goeker M."/>
        </authorList>
    </citation>
    <scope>NUCLEOTIDE SEQUENCE [LARGE SCALE GENOMIC DNA]</scope>
    <source>
        <strain evidence="2 3">DSM 21935</strain>
    </source>
</reference>
<gene>
    <name evidence="2" type="ORF">LX73_0187</name>
</gene>
<accession>A0A5D3YLS2</accession>
<proteinExistence type="predicted"/>
<organism evidence="2 3">
    <name type="scientific">Fodinibius salinus</name>
    <dbReference type="NCBI Taxonomy" id="860790"/>
    <lineage>
        <taxon>Bacteria</taxon>
        <taxon>Pseudomonadati</taxon>
        <taxon>Balneolota</taxon>
        <taxon>Balneolia</taxon>
        <taxon>Balneolales</taxon>
        <taxon>Balneolaceae</taxon>
        <taxon>Fodinibius</taxon>
    </lineage>
</organism>
<evidence type="ECO:0000313" key="3">
    <source>
        <dbReference type="Proteomes" id="UP000324595"/>
    </source>
</evidence>
<dbReference type="Proteomes" id="UP000324595">
    <property type="component" value="Unassembled WGS sequence"/>
</dbReference>
<evidence type="ECO:0000256" key="1">
    <source>
        <dbReference type="SAM" id="MobiDB-lite"/>
    </source>
</evidence>
<dbReference type="AlphaFoldDB" id="A0A5D3YLS2"/>
<dbReference type="EMBL" id="VNHY01000001">
    <property type="protein sequence ID" value="TYP94894.1"/>
    <property type="molecule type" value="Genomic_DNA"/>
</dbReference>
<sequence length="37" mass="4669">MNKDLLQKNIKNYQEETVNPDRFQEDWSERQEHITKY</sequence>
<evidence type="ECO:0000313" key="2">
    <source>
        <dbReference type="EMBL" id="TYP94894.1"/>
    </source>
</evidence>
<feature type="compositionally biased region" description="Basic and acidic residues" evidence="1">
    <location>
        <begin position="22"/>
        <end position="37"/>
    </location>
</feature>
<keyword evidence="3" id="KW-1185">Reference proteome</keyword>
<name>A0A5D3YLS2_9BACT</name>